<dbReference type="Pfam" id="PF13715">
    <property type="entry name" value="CarbopepD_reg_2"/>
    <property type="match status" value="1"/>
</dbReference>
<protein>
    <submittedName>
        <fullName evidence="3">T9SS type A sorting domain-containing protein</fullName>
    </submittedName>
</protein>
<dbReference type="InterPro" id="IPR008969">
    <property type="entry name" value="CarboxyPept-like_regulatory"/>
</dbReference>
<gene>
    <name evidence="3" type="ORF">EYD45_11120</name>
</gene>
<dbReference type="Gene3D" id="2.60.40.1120">
    <property type="entry name" value="Carboxypeptidase-like, regulatory domain"/>
    <property type="match status" value="1"/>
</dbReference>
<dbReference type="EMBL" id="SIRT01000009">
    <property type="protein sequence ID" value="TBN02673.1"/>
    <property type="molecule type" value="Genomic_DNA"/>
</dbReference>
<accession>A0A4V2JA43</accession>
<sequence length="211" mass="23381">MKLIITLCCVFSFCTLISQTKIKGSVFDKEAPLVGTNIIIKHSDKGTISDFDGNFEINAKASDTLIISYLGYDSKEIAVGNKKEMNVVLKGSIALDQVKIVAYGSYKCETICCEIGVIQTGYCKVFKSDLLTEKLYPNPSKTGRFQLHLIEDYKNVQLQVFNMSGQLIMTIKAKPMHKSLNLDLSHFSSGMYIVGIYVNGQQIGVKKAIID</sequence>
<dbReference type="InterPro" id="IPR026444">
    <property type="entry name" value="Secre_tail"/>
</dbReference>
<keyword evidence="1" id="KW-0732">Signal</keyword>
<dbReference type="Proteomes" id="UP000291142">
    <property type="component" value="Unassembled WGS sequence"/>
</dbReference>
<evidence type="ECO:0000256" key="1">
    <source>
        <dbReference type="ARBA" id="ARBA00022729"/>
    </source>
</evidence>
<comment type="caution">
    <text evidence="3">The sequence shown here is derived from an EMBL/GenBank/DDBJ whole genome shotgun (WGS) entry which is preliminary data.</text>
</comment>
<keyword evidence="4" id="KW-1185">Reference proteome</keyword>
<evidence type="ECO:0000259" key="2">
    <source>
        <dbReference type="Pfam" id="PF18962"/>
    </source>
</evidence>
<dbReference type="AlphaFoldDB" id="A0A4V2JA43"/>
<organism evidence="3 4">
    <name type="scientific">Hyunsoonleella flava</name>
    <dbReference type="NCBI Taxonomy" id="2527939"/>
    <lineage>
        <taxon>Bacteria</taxon>
        <taxon>Pseudomonadati</taxon>
        <taxon>Bacteroidota</taxon>
        <taxon>Flavobacteriia</taxon>
        <taxon>Flavobacteriales</taxon>
        <taxon>Flavobacteriaceae</taxon>
    </lineage>
</organism>
<dbReference type="SUPFAM" id="SSF49464">
    <property type="entry name" value="Carboxypeptidase regulatory domain-like"/>
    <property type="match status" value="1"/>
</dbReference>
<feature type="domain" description="Secretion system C-terminal sorting" evidence="2">
    <location>
        <begin position="135"/>
        <end position="210"/>
    </location>
</feature>
<proteinExistence type="predicted"/>
<dbReference type="OrthoDB" id="1139263at2"/>
<reference evidence="3 4" key="1">
    <citation type="submission" date="2019-02" db="EMBL/GenBank/DDBJ databases">
        <title>Hyunsoonleella sp., isolated from marine sediment.</title>
        <authorList>
            <person name="Liu B.-T."/>
        </authorList>
    </citation>
    <scope>NUCLEOTIDE SEQUENCE [LARGE SCALE GENOMIC DNA]</scope>
    <source>
        <strain evidence="3 4">T58</strain>
    </source>
</reference>
<evidence type="ECO:0000313" key="4">
    <source>
        <dbReference type="Proteomes" id="UP000291142"/>
    </source>
</evidence>
<dbReference type="Pfam" id="PF18962">
    <property type="entry name" value="Por_Secre_tail"/>
    <property type="match status" value="1"/>
</dbReference>
<dbReference type="NCBIfam" id="TIGR04183">
    <property type="entry name" value="Por_Secre_tail"/>
    <property type="match status" value="1"/>
</dbReference>
<evidence type="ECO:0000313" key="3">
    <source>
        <dbReference type="EMBL" id="TBN02673.1"/>
    </source>
</evidence>
<name>A0A4V2JA43_9FLAO</name>
<dbReference type="RefSeq" id="WP_130964627.1">
    <property type="nucleotide sequence ID" value="NZ_SIRT01000009.1"/>
</dbReference>